<accession>A0A3Q7N6F7</accession>
<dbReference type="Proteomes" id="UP000286641">
    <property type="component" value="Unplaced"/>
</dbReference>
<sequence length="185" mass="20557">MLSSSFVWEDRGAQGILPFTHCHPLLRILWAPDVLIWKKAWCRPQGSRTDGKVMAAVPARASVAPWNSVTRRAGTRERPRFPVCLPSGRTSPARPAWHCPGHGGFLRAMPRGPCCARAPPARGHQLALWKLDLQTVAEGEAGETVSFCRLRSELEMEQHPRSLLSPEGGKQARTRLRIGDAQDQR</sequence>
<feature type="region of interest" description="Disordered" evidence="1">
    <location>
        <begin position="158"/>
        <end position="185"/>
    </location>
</feature>
<protein>
    <submittedName>
        <fullName evidence="3">Uncharacterized protein LOC112814329 isoform X2</fullName>
    </submittedName>
</protein>
<dbReference type="RefSeq" id="XP_025715610.1">
    <property type="nucleotide sequence ID" value="XM_025859825.1"/>
</dbReference>
<evidence type="ECO:0000256" key="1">
    <source>
        <dbReference type="SAM" id="MobiDB-lite"/>
    </source>
</evidence>
<evidence type="ECO:0000313" key="2">
    <source>
        <dbReference type="Proteomes" id="UP000286641"/>
    </source>
</evidence>
<evidence type="ECO:0000313" key="3">
    <source>
        <dbReference type="RefSeq" id="XP_025715610.1"/>
    </source>
</evidence>
<proteinExistence type="predicted"/>
<gene>
    <name evidence="3" type="primary">LOC112814329</name>
</gene>
<keyword evidence="2" id="KW-1185">Reference proteome</keyword>
<organism evidence="2 3">
    <name type="scientific">Callorhinus ursinus</name>
    <name type="common">Northern fur seal</name>
    <dbReference type="NCBI Taxonomy" id="34884"/>
    <lineage>
        <taxon>Eukaryota</taxon>
        <taxon>Metazoa</taxon>
        <taxon>Chordata</taxon>
        <taxon>Craniata</taxon>
        <taxon>Vertebrata</taxon>
        <taxon>Euteleostomi</taxon>
        <taxon>Mammalia</taxon>
        <taxon>Eutheria</taxon>
        <taxon>Laurasiatheria</taxon>
        <taxon>Carnivora</taxon>
        <taxon>Caniformia</taxon>
        <taxon>Pinnipedia</taxon>
        <taxon>Otariidae</taxon>
        <taxon>Callorhinus</taxon>
    </lineage>
</organism>
<name>A0A3Q7N6F7_CALUR</name>
<dbReference type="AlphaFoldDB" id="A0A3Q7N6F7"/>
<reference key="1">
    <citation type="submission" date="2019-01" db="UniProtKB">
        <authorList>
            <consortium name="RefSeq"/>
        </authorList>
    </citation>
    <scope>IDENTIFICATION</scope>
</reference>
<reference evidence="3" key="2">
    <citation type="submission" date="2025-08" db="UniProtKB">
        <authorList>
            <consortium name="RefSeq"/>
        </authorList>
    </citation>
    <scope>IDENTIFICATION</scope>
    <source>
        <tissue evidence="3">Blood</tissue>
    </source>
</reference>